<sequence>MLAKTMCRASAPILALFLQLRLVAGSPFSTPSPTNSLVARECSPCGYYGQACCTSSEECATDSNNQAVCQPKKAGNTQWEYFTTTFVQTDFVTVTSTGSRPISQPTGQPQCKAEIGETECGSRCCSAAQSCNKDLVCVQAGGSPFPTTEPAPTPPTRPTSTKGVTVTTIPATTTVPFIPAVGTDGSSVIGITKGSGGLSGGAIAGIVIGSIAGALILIFICICCCVGSCVDRVRAIFGLGGRRPARHSNYTGSSSYSSHHGWFGGGGSRVSSEKRKKKTGLMGLASLGVVIGAVALCLGLGRKKDDKSTTYYTGSSYTYTSSSSSSSSSSSGRRTERS</sequence>
<accession>A0A059IYM0</accession>
<feature type="chain" id="PRO_5001579256" description="Mid2 domain-containing protein" evidence="3">
    <location>
        <begin position="26"/>
        <end position="338"/>
    </location>
</feature>
<protein>
    <recommendedName>
        <fullName evidence="6">Mid2 domain-containing protein</fullName>
    </recommendedName>
</protein>
<dbReference type="AlphaFoldDB" id="A0A059IYM0"/>
<dbReference type="OMA" id="QYSAPYR"/>
<feature type="transmembrane region" description="Helical" evidence="2">
    <location>
        <begin position="281"/>
        <end position="301"/>
    </location>
</feature>
<gene>
    <name evidence="4" type="ORF">H109_07423</name>
</gene>
<dbReference type="HOGENOM" id="CLU_043314_1_0_1"/>
<keyword evidence="2" id="KW-0812">Transmembrane</keyword>
<keyword evidence="5" id="KW-1185">Reference proteome</keyword>
<dbReference type="STRING" id="1215338.A0A059IYM0"/>
<feature type="transmembrane region" description="Helical" evidence="2">
    <location>
        <begin position="202"/>
        <end position="230"/>
    </location>
</feature>
<evidence type="ECO:0000256" key="3">
    <source>
        <dbReference type="SAM" id="SignalP"/>
    </source>
</evidence>
<keyword evidence="2" id="KW-1133">Transmembrane helix</keyword>
<evidence type="ECO:0000313" key="4">
    <source>
        <dbReference type="EMBL" id="KDB20624.1"/>
    </source>
</evidence>
<proteinExistence type="predicted"/>
<organism evidence="4 5">
    <name type="scientific">Trichophyton interdigitale (strain MR816)</name>
    <dbReference type="NCBI Taxonomy" id="1215338"/>
    <lineage>
        <taxon>Eukaryota</taxon>
        <taxon>Fungi</taxon>
        <taxon>Dikarya</taxon>
        <taxon>Ascomycota</taxon>
        <taxon>Pezizomycotina</taxon>
        <taxon>Eurotiomycetes</taxon>
        <taxon>Eurotiomycetidae</taxon>
        <taxon>Onygenales</taxon>
        <taxon>Arthrodermataceae</taxon>
        <taxon>Trichophyton</taxon>
    </lineage>
</organism>
<dbReference type="OrthoDB" id="5425848at2759"/>
<keyword evidence="2" id="KW-0472">Membrane</keyword>
<dbReference type="EMBL" id="AOKY01000722">
    <property type="protein sequence ID" value="KDB20624.1"/>
    <property type="molecule type" value="Genomic_DNA"/>
</dbReference>
<feature type="region of interest" description="Disordered" evidence="1">
    <location>
        <begin position="305"/>
        <end position="338"/>
    </location>
</feature>
<comment type="caution">
    <text evidence="4">The sequence shown here is derived from an EMBL/GenBank/DDBJ whole genome shotgun (WGS) entry which is preliminary data.</text>
</comment>
<dbReference type="Proteomes" id="UP000024533">
    <property type="component" value="Unassembled WGS sequence"/>
</dbReference>
<evidence type="ECO:0000256" key="2">
    <source>
        <dbReference type="SAM" id="Phobius"/>
    </source>
</evidence>
<evidence type="ECO:0008006" key="6">
    <source>
        <dbReference type="Google" id="ProtNLM"/>
    </source>
</evidence>
<name>A0A059IYM0_TRIIM</name>
<keyword evidence="3" id="KW-0732">Signal</keyword>
<evidence type="ECO:0000313" key="5">
    <source>
        <dbReference type="Proteomes" id="UP000024533"/>
    </source>
</evidence>
<reference evidence="4 5" key="1">
    <citation type="submission" date="2014-02" db="EMBL/GenBank/DDBJ databases">
        <title>The Genome Sequence of Trichophyton interdigitale MR816.</title>
        <authorList>
            <consortium name="The Broad Institute Genomics Platform"/>
            <person name="Cuomo C.A."/>
            <person name="White T.C."/>
            <person name="Graser Y."/>
            <person name="Martinez-Rossi N."/>
            <person name="Heitman J."/>
            <person name="Young S.K."/>
            <person name="Zeng Q."/>
            <person name="Gargeya S."/>
            <person name="Abouelleil A."/>
            <person name="Alvarado L."/>
            <person name="Chapman S.B."/>
            <person name="Gainer-Dewar J."/>
            <person name="Goldberg J."/>
            <person name="Griggs A."/>
            <person name="Gujja S."/>
            <person name="Hansen M."/>
            <person name="Howarth C."/>
            <person name="Imamovic A."/>
            <person name="Larimer J."/>
            <person name="Martinez D."/>
            <person name="Murphy C."/>
            <person name="Pearson M.D."/>
            <person name="Persinoti G."/>
            <person name="Poon T."/>
            <person name="Priest M."/>
            <person name="Roberts A.D."/>
            <person name="Saif S."/>
            <person name="Shea T.D."/>
            <person name="Sykes S.N."/>
            <person name="Wortman J."/>
            <person name="Nusbaum C."/>
            <person name="Birren B."/>
        </authorList>
    </citation>
    <scope>NUCLEOTIDE SEQUENCE [LARGE SCALE GENOMIC DNA]</scope>
    <source>
        <strain evidence="4 5">MR816</strain>
    </source>
</reference>
<feature type="compositionally biased region" description="Low complexity" evidence="1">
    <location>
        <begin position="309"/>
        <end position="332"/>
    </location>
</feature>
<feature type="signal peptide" evidence="3">
    <location>
        <begin position="1"/>
        <end position="25"/>
    </location>
</feature>
<evidence type="ECO:0000256" key="1">
    <source>
        <dbReference type="SAM" id="MobiDB-lite"/>
    </source>
</evidence>